<gene>
    <name evidence="1" type="ORF">SAMN05444349_10660</name>
</gene>
<name>A0A1M4WCI8_9BACE</name>
<proteinExistence type="predicted"/>
<dbReference type="InterPro" id="IPR021345">
    <property type="entry name" value="DUF2961"/>
</dbReference>
<dbReference type="AlphaFoldDB" id="A0A1M4WCI8"/>
<evidence type="ECO:0000313" key="2">
    <source>
        <dbReference type="Proteomes" id="UP000184436"/>
    </source>
</evidence>
<dbReference type="Pfam" id="PF11175">
    <property type="entry name" value="DUF2961"/>
    <property type="match status" value="1"/>
</dbReference>
<evidence type="ECO:0008006" key="3">
    <source>
        <dbReference type="Google" id="ProtNLM"/>
    </source>
</evidence>
<dbReference type="PROSITE" id="PS51257">
    <property type="entry name" value="PROKAR_LIPOPROTEIN"/>
    <property type="match status" value="1"/>
</dbReference>
<keyword evidence="2" id="KW-1185">Reference proteome</keyword>
<evidence type="ECO:0000313" key="1">
    <source>
        <dbReference type="EMBL" id="SHE79001.1"/>
    </source>
</evidence>
<sequence>MSIVVIRNLYVKVLCFLWITLCSCLMALSSCSSGNDKTNCIALENLLDEMVSVEADVAFPEPAFTTKHVSSYDRRSVLPGTSSWHANRDNTGFVRYESNNGRVEKVLFDEEGPGVITRMITTGGANGANLRIYLDGAEEAAILIPAYDIAKFPLAIPEGLLYRHEHYDTTQGSSFYYPLPYAKSCKITVDNVDRDYFFHASCRTYPKNTEVRTFTLEEANELQARAQQVSNQLMHPRTYGDNPVSRKESMAAGASIFMELPKGGKAIRSLLFQISEFDSIHYASLMRGLIVNISFDGKRTVRVPLSDLIGAGMGAPAVDSYYLEADGKGKAFLRFAMPYQEQAEIEINNISGYPVTLEVKACLSDWKWENNTLYFHADWRQENGLPTNCGIDYNMGTLKGKGVFKGDMLSLYNHSPRWYGEGDEHIWIDNDTFPSHFGCGTEDYYNTTFAPIHVYFNPFGGAPREDDEASRGYNTFVRTRNLDNVPFNEHLKFEFELISWDGGKVDYASTLFWYGDLDTHMTNPSDDQAALYDFPPAIFTDTEHK</sequence>
<protein>
    <recommendedName>
        <fullName evidence="3">DUF2961 domain-containing protein</fullName>
    </recommendedName>
</protein>
<dbReference type="Proteomes" id="UP000184436">
    <property type="component" value="Unassembled WGS sequence"/>
</dbReference>
<dbReference type="EMBL" id="FQVD01000006">
    <property type="protein sequence ID" value="SHE79001.1"/>
    <property type="molecule type" value="Genomic_DNA"/>
</dbReference>
<accession>A0A1M4WCI8</accession>
<dbReference type="STRING" id="871325.SAMN05444349_10660"/>
<dbReference type="Gene3D" id="2.60.120.1390">
    <property type="match status" value="2"/>
</dbReference>
<organism evidence="1 2">
    <name type="scientific">Bacteroides faecichinchillae</name>
    <dbReference type="NCBI Taxonomy" id="871325"/>
    <lineage>
        <taxon>Bacteria</taxon>
        <taxon>Pseudomonadati</taxon>
        <taxon>Bacteroidota</taxon>
        <taxon>Bacteroidia</taxon>
        <taxon>Bacteroidales</taxon>
        <taxon>Bacteroidaceae</taxon>
        <taxon>Bacteroides</taxon>
    </lineage>
</organism>
<reference evidence="1 2" key="1">
    <citation type="submission" date="2016-11" db="EMBL/GenBank/DDBJ databases">
        <authorList>
            <person name="Jaros S."/>
            <person name="Januszkiewicz K."/>
            <person name="Wedrychowicz H."/>
        </authorList>
    </citation>
    <scope>NUCLEOTIDE SEQUENCE [LARGE SCALE GENOMIC DNA]</scope>
    <source>
        <strain evidence="1 2">DSM 26883</strain>
    </source>
</reference>